<evidence type="ECO:0000259" key="1">
    <source>
        <dbReference type="Pfam" id="PF04967"/>
    </source>
</evidence>
<feature type="domain" description="HTH bat-type" evidence="1">
    <location>
        <begin position="156"/>
        <end position="207"/>
    </location>
</feature>
<dbReference type="Pfam" id="PF04967">
    <property type="entry name" value="HTH_10"/>
    <property type="match status" value="1"/>
</dbReference>
<gene>
    <name evidence="2" type="ORF">METZ01_LOCUS47325</name>
</gene>
<organism evidence="2">
    <name type="scientific">marine metagenome</name>
    <dbReference type="NCBI Taxonomy" id="408172"/>
    <lineage>
        <taxon>unclassified sequences</taxon>
        <taxon>metagenomes</taxon>
        <taxon>ecological metagenomes</taxon>
    </lineage>
</organism>
<name>A0A381RTL1_9ZZZZ</name>
<evidence type="ECO:0000313" key="2">
    <source>
        <dbReference type="EMBL" id="SUZ94471.1"/>
    </source>
</evidence>
<dbReference type="PANTHER" id="PTHR34236:SF1">
    <property type="entry name" value="DIMETHYL SULFOXIDE REDUCTASE TRANSCRIPTIONAL ACTIVATOR"/>
    <property type="match status" value="1"/>
</dbReference>
<dbReference type="PANTHER" id="PTHR34236">
    <property type="entry name" value="DIMETHYL SULFOXIDE REDUCTASE TRANSCRIPTIONAL ACTIVATOR"/>
    <property type="match status" value="1"/>
</dbReference>
<proteinExistence type="predicted"/>
<sequence>MRKVLLKWKITSLRGSEEIARIIEMTERIEVLGHLSLGEHGVTQLVEVKMRDGHELHELSQLDSFEVLEKHEENEDGILASILCTHPLAKTAIELSNIHVYPPYGIDSKRGLELRMSGLSDSIRRFVGLIRAVMPPDSISVQTIKSGNSNGWFDFLTPKQREVLALAVQRGYYEDGSKVTLKHLADEMGIARSTLGEHLKRVEVEVMKRVGEELV</sequence>
<dbReference type="InterPro" id="IPR007050">
    <property type="entry name" value="HTH_bacterioopsin"/>
</dbReference>
<protein>
    <recommendedName>
        <fullName evidence="1">HTH bat-type domain-containing protein</fullName>
    </recommendedName>
</protein>
<dbReference type="EMBL" id="UINC01002238">
    <property type="protein sequence ID" value="SUZ94471.1"/>
    <property type="molecule type" value="Genomic_DNA"/>
</dbReference>
<dbReference type="Gene3D" id="1.10.10.10">
    <property type="entry name" value="Winged helix-like DNA-binding domain superfamily/Winged helix DNA-binding domain"/>
    <property type="match status" value="1"/>
</dbReference>
<dbReference type="AlphaFoldDB" id="A0A381RTL1"/>
<dbReference type="InterPro" id="IPR036388">
    <property type="entry name" value="WH-like_DNA-bd_sf"/>
</dbReference>
<reference evidence="2" key="1">
    <citation type="submission" date="2018-05" db="EMBL/GenBank/DDBJ databases">
        <authorList>
            <person name="Lanie J.A."/>
            <person name="Ng W.-L."/>
            <person name="Kazmierczak K.M."/>
            <person name="Andrzejewski T.M."/>
            <person name="Davidsen T.M."/>
            <person name="Wayne K.J."/>
            <person name="Tettelin H."/>
            <person name="Glass J.I."/>
            <person name="Rusch D."/>
            <person name="Podicherti R."/>
            <person name="Tsui H.-C.T."/>
            <person name="Winkler M.E."/>
        </authorList>
    </citation>
    <scope>NUCLEOTIDE SEQUENCE</scope>
</reference>
<accession>A0A381RTL1</accession>